<reference evidence="4" key="1">
    <citation type="submission" date="2023-07" db="EMBL/GenBank/DDBJ databases">
        <title>Conexibacter stalactiti sp. nov., isolated from stalactites in a lava cave and emended description of the genus Conexibacter.</title>
        <authorList>
            <person name="Lee S.D."/>
        </authorList>
    </citation>
    <scope>NUCLEOTIDE SEQUENCE [LARGE SCALE GENOMIC DNA]</scope>
    <source>
        <strain evidence="4">KCTC 39840</strain>
    </source>
</reference>
<feature type="region of interest" description="Disordered" evidence="1">
    <location>
        <begin position="132"/>
        <end position="183"/>
    </location>
</feature>
<name>A0ABU4HPT4_9ACTN</name>
<evidence type="ECO:0000313" key="3">
    <source>
        <dbReference type="EMBL" id="MDW5595318.1"/>
    </source>
</evidence>
<evidence type="ECO:0000256" key="2">
    <source>
        <dbReference type="SAM" id="SignalP"/>
    </source>
</evidence>
<dbReference type="EMBL" id="JAWSTH010000031">
    <property type="protein sequence ID" value="MDW5595318.1"/>
    <property type="molecule type" value="Genomic_DNA"/>
</dbReference>
<sequence>MSRRTPSVGRGLQSAVIALALALLAVVAVAALAVQPATAARATSKAAAKVALTQAKVTGQTLTLAGRVELPRGAAIQRRRVKVAFALAGARGKSERFTGPIDARHAFRLRRATKLTGRLALTVRVTIGGRQSGRALTRSVTVKAAARTTTPTTGGGGTTTPGGGGGTTPPPAPGPAPAPVGATPLIGLFKLDAGQEDASGRRSGTWFAMLNPGGEPMSNHDSPFRDKDFTPLGPGSDGGLRTDAYQEPPVPAYSGPWVEAEQILRGDALASRIVQPQKFFGVNFSIVTAATDAQTGSADPLPQISHKDGRISGQVTAWVAQWNGISFNQGAPKPDGTLPGRTAALSGTYDAATRRFVLEWKSLIVGGPFDTFTGSWHLEGTFVPS</sequence>
<keyword evidence="4" id="KW-1185">Reference proteome</keyword>
<feature type="compositionally biased region" description="Pro residues" evidence="1">
    <location>
        <begin position="168"/>
        <end position="178"/>
    </location>
</feature>
<gene>
    <name evidence="3" type="ORF">R7226_13300</name>
</gene>
<feature type="chain" id="PRO_5045647102" evidence="2">
    <location>
        <begin position="40"/>
        <end position="385"/>
    </location>
</feature>
<organism evidence="3 4">
    <name type="scientific">Conexibacter stalactiti</name>
    <dbReference type="NCBI Taxonomy" id="1940611"/>
    <lineage>
        <taxon>Bacteria</taxon>
        <taxon>Bacillati</taxon>
        <taxon>Actinomycetota</taxon>
        <taxon>Thermoleophilia</taxon>
        <taxon>Solirubrobacterales</taxon>
        <taxon>Conexibacteraceae</taxon>
        <taxon>Conexibacter</taxon>
    </lineage>
</organism>
<feature type="region of interest" description="Disordered" evidence="1">
    <location>
        <begin position="213"/>
        <end position="239"/>
    </location>
</feature>
<feature type="signal peptide" evidence="2">
    <location>
        <begin position="1"/>
        <end position="39"/>
    </location>
</feature>
<dbReference type="Proteomes" id="UP001284601">
    <property type="component" value="Unassembled WGS sequence"/>
</dbReference>
<evidence type="ECO:0000256" key="1">
    <source>
        <dbReference type="SAM" id="MobiDB-lite"/>
    </source>
</evidence>
<dbReference type="RefSeq" id="WP_318597656.1">
    <property type="nucleotide sequence ID" value="NZ_JAWSTH010000031.1"/>
</dbReference>
<proteinExistence type="predicted"/>
<keyword evidence="2" id="KW-0732">Signal</keyword>
<accession>A0ABU4HPT4</accession>
<comment type="caution">
    <text evidence="3">The sequence shown here is derived from an EMBL/GenBank/DDBJ whole genome shotgun (WGS) entry which is preliminary data.</text>
</comment>
<evidence type="ECO:0000313" key="4">
    <source>
        <dbReference type="Proteomes" id="UP001284601"/>
    </source>
</evidence>
<feature type="compositionally biased region" description="Gly residues" evidence="1">
    <location>
        <begin position="153"/>
        <end position="167"/>
    </location>
</feature>
<protein>
    <submittedName>
        <fullName evidence="3">Uncharacterized protein</fullName>
    </submittedName>
</protein>